<dbReference type="Proteomes" id="UP000028582">
    <property type="component" value="Unassembled WGS sequence"/>
</dbReference>
<dbReference type="AlphaFoldDB" id="A0A080ZZ53"/>
<proteinExistence type="predicted"/>
<name>A0A080ZZ53_PHYNI</name>
<organism evidence="1 2">
    <name type="scientific">Phytophthora nicotianae P1976</name>
    <dbReference type="NCBI Taxonomy" id="1317066"/>
    <lineage>
        <taxon>Eukaryota</taxon>
        <taxon>Sar</taxon>
        <taxon>Stramenopiles</taxon>
        <taxon>Oomycota</taxon>
        <taxon>Peronosporomycetes</taxon>
        <taxon>Peronosporales</taxon>
        <taxon>Peronosporaceae</taxon>
        <taxon>Phytophthora</taxon>
    </lineage>
</organism>
<gene>
    <name evidence="1" type="ORF">F444_11795</name>
</gene>
<evidence type="ECO:0000313" key="2">
    <source>
        <dbReference type="Proteomes" id="UP000028582"/>
    </source>
</evidence>
<reference evidence="1 2" key="1">
    <citation type="submission" date="2013-11" db="EMBL/GenBank/DDBJ databases">
        <title>The Genome Sequence of Phytophthora parasitica P1976.</title>
        <authorList>
            <consortium name="The Broad Institute Genomics Platform"/>
            <person name="Russ C."/>
            <person name="Tyler B."/>
            <person name="Panabieres F."/>
            <person name="Shan W."/>
            <person name="Tripathy S."/>
            <person name="Grunwald N."/>
            <person name="Machado M."/>
            <person name="Johnson C.S."/>
            <person name="Walker B."/>
            <person name="Young S."/>
            <person name="Zeng Q."/>
            <person name="Gargeya S."/>
            <person name="Fitzgerald M."/>
            <person name="Haas B."/>
            <person name="Abouelleil A."/>
            <person name="Allen A.W."/>
            <person name="Alvarado L."/>
            <person name="Arachchi H.M."/>
            <person name="Berlin A.M."/>
            <person name="Chapman S.B."/>
            <person name="Gainer-Dewar J."/>
            <person name="Goldberg J."/>
            <person name="Griggs A."/>
            <person name="Gujja S."/>
            <person name="Hansen M."/>
            <person name="Howarth C."/>
            <person name="Imamovic A."/>
            <person name="Ireland A."/>
            <person name="Larimer J."/>
            <person name="McCowan C."/>
            <person name="Murphy C."/>
            <person name="Pearson M."/>
            <person name="Poon T.W."/>
            <person name="Priest M."/>
            <person name="Roberts A."/>
            <person name="Saif S."/>
            <person name="Shea T."/>
            <person name="Sisk P."/>
            <person name="Sykes S."/>
            <person name="Wortman J."/>
            <person name="Nusbaum C."/>
            <person name="Birren B."/>
        </authorList>
    </citation>
    <scope>NUCLEOTIDE SEQUENCE [LARGE SCALE GENOMIC DNA]</scope>
    <source>
        <strain evidence="1 2">P1976</strain>
    </source>
</reference>
<sequence>MFPVIVTFTFTYDHHSVDIMPLLKRLLSAEELGDTPANATAEQLFASSIYAQEMRAQRQQAAAFCSAPLIAMSTLAAKRSGSRLCLAKRSTILKPHAMSTLLTWFDSSALGNELEKLESCSIERCVDAALLVTREGKQVLFLVRDPKGVTKRLAVAVSSPNAAMTTELAAECLHRVRFRQCRCVYELLCELDHLQQNWEVCILLLLSGVRYFTDRAELDGQNEAGPELVVVGPLCDLFSDFRTASGITTTGTLCALVLIYSSHFGNWPPAQVRDSSAWWSSRSGGCGRRPVSTSQL</sequence>
<accession>A0A080ZZ53</accession>
<dbReference type="OrthoDB" id="158698at2759"/>
<dbReference type="EMBL" id="ANJA01002126">
    <property type="protein sequence ID" value="ETO71914.1"/>
    <property type="molecule type" value="Genomic_DNA"/>
</dbReference>
<comment type="caution">
    <text evidence="1">The sequence shown here is derived from an EMBL/GenBank/DDBJ whole genome shotgun (WGS) entry which is preliminary data.</text>
</comment>
<protein>
    <submittedName>
        <fullName evidence="1">Uncharacterized protein</fullName>
    </submittedName>
</protein>
<evidence type="ECO:0000313" key="1">
    <source>
        <dbReference type="EMBL" id="ETO71914.1"/>
    </source>
</evidence>